<dbReference type="RefSeq" id="XP_039119031.1">
    <property type="nucleotide sequence ID" value="XM_039263097.1"/>
</dbReference>
<keyword evidence="1" id="KW-1185">Reference proteome</keyword>
<dbReference type="PANTHER" id="PTHR46890:SF48">
    <property type="entry name" value="RNA-DIRECTED DNA POLYMERASE"/>
    <property type="match status" value="1"/>
</dbReference>
<evidence type="ECO:0000313" key="1">
    <source>
        <dbReference type="Proteomes" id="UP001515500"/>
    </source>
</evidence>
<dbReference type="PANTHER" id="PTHR46890">
    <property type="entry name" value="NON-LTR RETROLELEMENT REVERSE TRANSCRIPTASE-LIKE PROTEIN-RELATED"/>
    <property type="match status" value="1"/>
</dbReference>
<dbReference type="Proteomes" id="UP001515500">
    <property type="component" value="Unplaced"/>
</dbReference>
<sequence length="110" mass="12571">MDEVKQAVFELGGEKGPGPDGFPIQFFKQFWQSTKLDLFRLCEDFYSGILANRLSKVLNDLVDLEQSAFVKGRCILDNIATEEGLIFSMRKHRLSGHILKVDFAKSFLIR</sequence>
<dbReference type="GeneID" id="120255219"/>
<accession>A0AB40AVK7</accession>
<name>A0AB40AVK7_DIOCR</name>
<reference evidence="2" key="1">
    <citation type="submission" date="2025-08" db="UniProtKB">
        <authorList>
            <consortium name="RefSeq"/>
        </authorList>
    </citation>
    <scope>IDENTIFICATION</scope>
</reference>
<gene>
    <name evidence="2" type="primary">LOC120255219</name>
</gene>
<dbReference type="AlphaFoldDB" id="A0AB40AVK7"/>
<protein>
    <submittedName>
        <fullName evidence="2">Uncharacterized protein LOC120255219</fullName>
    </submittedName>
</protein>
<evidence type="ECO:0000313" key="2">
    <source>
        <dbReference type="RefSeq" id="XP_039119031.1"/>
    </source>
</evidence>
<proteinExistence type="predicted"/>
<organism evidence="1 2">
    <name type="scientific">Dioscorea cayennensis subsp. rotundata</name>
    <name type="common">White Guinea yam</name>
    <name type="synonym">Dioscorea rotundata</name>
    <dbReference type="NCBI Taxonomy" id="55577"/>
    <lineage>
        <taxon>Eukaryota</taxon>
        <taxon>Viridiplantae</taxon>
        <taxon>Streptophyta</taxon>
        <taxon>Embryophyta</taxon>
        <taxon>Tracheophyta</taxon>
        <taxon>Spermatophyta</taxon>
        <taxon>Magnoliopsida</taxon>
        <taxon>Liliopsida</taxon>
        <taxon>Dioscoreales</taxon>
        <taxon>Dioscoreaceae</taxon>
        <taxon>Dioscorea</taxon>
    </lineage>
</organism>
<dbReference type="InterPro" id="IPR052343">
    <property type="entry name" value="Retrotransposon-Effector_Assoc"/>
</dbReference>